<name>A0A1R4FL04_9MICC</name>
<dbReference type="NCBIfam" id="TIGR00778">
    <property type="entry name" value="ahpD_dom"/>
    <property type="match status" value="1"/>
</dbReference>
<dbReference type="Proteomes" id="UP000195913">
    <property type="component" value="Unassembled WGS sequence"/>
</dbReference>
<keyword evidence="3" id="KW-1185">Reference proteome</keyword>
<keyword evidence="2" id="KW-0575">Peroxidase</keyword>
<dbReference type="PANTHER" id="PTHR34846:SF10">
    <property type="entry name" value="CYTOPLASMIC PROTEIN"/>
    <property type="match status" value="1"/>
</dbReference>
<dbReference type="SUPFAM" id="SSF69118">
    <property type="entry name" value="AhpD-like"/>
    <property type="match status" value="1"/>
</dbReference>
<dbReference type="AlphaFoldDB" id="A0A1R4FL04"/>
<dbReference type="GO" id="GO:0051920">
    <property type="term" value="F:peroxiredoxin activity"/>
    <property type="evidence" value="ECO:0007669"/>
    <property type="project" value="InterPro"/>
</dbReference>
<evidence type="ECO:0000259" key="1">
    <source>
        <dbReference type="Pfam" id="PF02627"/>
    </source>
</evidence>
<keyword evidence="2" id="KW-0560">Oxidoreductase</keyword>
<dbReference type="InterPro" id="IPR004675">
    <property type="entry name" value="AhpD_core"/>
</dbReference>
<reference evidence="2 3" key="1">
    <citation type="submission" date="2017-02" db="EMBL/GenBank/DDBJ databases">
        <authorList>
            <person name="Peterson S.W."/>
        </authorList>
    </citation>
    <scope>NUCLEOTIDE SEQUENCE [LARGE SCALE GENOMIC DNA]</scope>
    <source>
        <strain evidence="2 3">B Ar 00.02</strain>
    </source>
</reference>
<dbReference type="InterPro" id="IPR029032">
    <property type="entry name" value="AhpD-like"/>
</dbReference>
<feature type="domain" description="Carboxymuconolactone decarboxylase-like" evidence="1">
    <location>
        <begin position="18"/>
        <end position="97"/>
    </location>
</feature>
<dbReference type="Pfam" id="PF02627">
    <property type="entry name" value="CMD"/>
    <property type="match status" value="1"/>
</dbReference>
<evidence type="ECO:0000313" key="2">
    <source>
        <dbReference type="EMBL" id="SJM56700.1"/>
    </source>
</evidence>
<dbReference type="RefSeq" id="WP_086996080.1">
    <property type="nucleotide sequence ID" value="NZ_FUHW01000020.1"/>
</dbReference>
<organism evidence="2 3">
    <name type="scientific">Arthrobacter rhombi</name>
    <dbReference type="NCBI Taxonomy" id="71253"/>
    <lineage>
        <taxon>Bacteria</taxon>
        <taxon>Bacillati</taxon>
        <taxon>Actinomycetota</taxon>
        <taxon>Actinomycetes</taxon>
        <taxon>Micrococcales</taxon>
        <taxon>Micrococcaceae</taxon>
        <taxon>Arthrobacter</taxon>
    </lineage>
</organism>
<protein>
    <submittedName>
        <fullName evidence="2">4-carboxymuconolactone decarboxylase domain/alkylhydroperoxidase AhpD family core domain protein</fullName>
    </submittedName>
</protein>
<dbReference type="EMBL" id="FUHW01000020">
    <property type="protein sequence ID" value="SJM56700.1"/>
    <property type="molecule type" value="Genomic_DNA"/>
</dbReference>
<dbReference type="Gene3D" id="1.20.1290.10">
    <property type="entry name" value="AhpD-like"/>
    <property type="match status" value="1"/>
</dbReference>
<proteinExistence type="predicted"/>
<dbReference type="InterPro" id="IPR003779">
    <property type="entry name" value="CMD-like"/>
</dbReference>
<gene>
    <name evidence="2" type="ORF">FM101_04585</name>
</gene>
<dbReference type="PANTHER" id="PTHR34846">
    <property type="entry name" value="4-CARBOXYMUCONOLACTONE DECARBOXYLASE FAMILY PROTEIN (AFU_ORTHOLOGUE AFUA_6G11590)"/>
    <property type="match status" value="1"/>
</dbReference>
<accession>A0A1R4FL04</accession>
<sequence length="159" mass="17295">MPAAQRLDIHGIDAAAYQPLFALEKYIHAGSLGEDLLSLVKIRASQLNGCAFCLEMHGREARAAGVDDRRLDVLAGWREAPGLFSAREEAALGLTEEVTLIGQAGVSDQTWERVRAEFTEQDTVTLIMAICAINTWNRMAISTRQPLPERSEPTAGSAS</sequence>
<evidence type="ECO:0000313" key="3">
    <source>
        <dbReference type="Proteomes" id="UP000195913"/>
    </source>
</evidence>